<sequence>MEKVTCHFVDLIQAVPLFIAGDFFGRPFDDRQGEVCPFGQSFDGIGKGKVFFFHNELEDIAMSMAAETIEKAFVGSDAEGGGLFIMERAAGPKVPALPFQRHVIGDDADNVIGLSDLFDKFAGKPFHSYHLFHFNNADVYIILYPPVKFLL</sequence>
<gene>
    <name evidence="1" type="ORF">BN715_01501</name>
</gene>
<dbReference type="AlphaFoldDB" id="R7MXF6"/>
<name>R7MXF6_MEGEL</name>
<comment type="caution">
    <text evidence="1">The sequence shown here is derived from an EMBL/GenBank/DDBJ whole genome shotgun (WGS) entry which is preliminary data.</text>
</comment>
<dbReference type="Proteomes" id="UP000017908">
    <property type="component" value="Unassembled WGS sequence"/>
</dbReference>
<dbReference type="EMBL" id="CBKE010000244">
    <property type="protein sequence ID" value="CDF05230.1"/>
    <property type="molecule type" value="Genomic_DNA"/>
</dbReference>
<evidence type="ECO:0000313" key="1">
    <source>
        <dbReference type="EMBL" id="CDF05230.1"/>
    </source>
</evidence>
<accession>R7MXF6</accession>
<proteinExistence type="predicted"/>
<organism evidence="1">
    <name type="scientific">Megasphaera elsdenii CAG:570</name>
    <dbReference type="NCBI Taxonomy" id="1263087"/>
    <lineage>
        <taxon>Bacteria</taxon>
        <taxon>Bacillati</taxon>
        <taxon>Bacillota</taxon>
        <taxon>Negativicutes</taxon>
        <taxon>Veillonellales</taxon>
        <taxon>Veillonellaceae</taxon>
        <taxon>Megasphaera</taxon>
    </lineage>
</organism>
<reference evidence="1" key="1">
    <citation type="submission" date="2012-11" db="EMBL/GenBank/DDBJ databases">
        <title>Dependencies among metagenomic species, viruses, plasmids and units of genetic variation.</title>
        <authorList>
            <person name="Nielsen H.B."/>
            <person name="Almeida M."/>
            <person name="Juncker A.S."/>
            <person name="Rasmussen S."/>
            <person name="Li J."/>
            <person name="Sunagawa S."/>
            <person name="Plichta D."/>
            <person name="Gautier L."/>
            <person name="Le Chatelier E."/>
            <person name="Peletier E."/>
            <person name="Bonde I."/>
            <person name="Nielsen T."/>
            <person name="Manichanh C."/>
            <person name="Arumugam M."/>
            <person name="Batto J."/>
            <person name="Santos M.B.Q.D."/>
            <person name="Blom N."/>
            <person name="Borruel N."/>
            <person name="Burgdorf K.S."/>
            <person name="Boumezbeur F."/>
            <person name="Casellas F."/>
            <person name="Dore J."/>
            <person name="Guarner F."/>
            <person name="Hansen T."/>
            <person name="Hildebrand F."/>
            <person name="Kaas R.S."/>
            <person name="Kennedy S."/>
            <person name="Kristiansen K."/>
            <person name="Kultima J.R."/>
            <person name="Leonard P."/>
            <person name="Levenez F."/>
            <person name="Lund O."/>
            <person name="Moumen B."/>
            <person name="Le Paslier D."/>
            <person name="Pons N."/>
            <person name="Pedersen O."/>
            <person name="Prifti E."/>
            <person name="Qin J."/>
            <person name="Raes J."/>
            <person name="Tap J."/>
            <person name="Tims S."/>
            <person name="Ussery D.W."/>
            <person name="Yamada T."/>
            <person name="MetaHit consortium"/>
            <person name="Renault P."/>
            <person name="Sicheritz-Ponten T."/>
            <person name="Bork P."/>
            <person name="Wang J."/>
            <person name="Brunak S."/>
            <person name="Ehrlich S.D."/>
        </authorList>
    </citation>
    <scope>NUCLEOTIDE SEQUENCE [LARGE SCALE GENOMIC DNA]</scope>
</reference>
<protein>
    <submittedName>
        <fullName evidence="1">Uncharacterized protein</fullName>
    </submittedName>
</protein>